<evidence type="ECO:0000313" key="2">
    <source>
        <dbReference type="EMBL" id="MEF3366792.1"/>
    </source>
</evidence>
<feature type="signal peptide" evidence="1">
    <location>
        <begin position="1"/>
        <end position="21"/>
    </location>
</feature>
<keyword evidence="1" id="KW-0732">Signal</keyword>
<dbReference type="NCBIfam" id="NF047412">
    <property type="entry name" value="sig_GCG_CRPN_rpt"/>
    <property type="match status" value="1"/>
</dbReference>
<gene>
    <name evidence="2" type="ORF">V3H18_09630</name>
</gene>
<dbReference type="EMBL" id="JAZHYN010000024">
    <property type="protein sequence ID" value="MEF3366792.1"/>
    <property type="molecule type" value="Genomic_DNA"/>
</dbReference>
<dbReference type="InterPro" id="IPR058110">
    <property type="entry name" value="GCG_CRPN_dom"/>
</dbReference>
<comment type="caution">
    <text evidence="2">The sequence shown here is derived from an EMBL/GenBank/DDBJ whole genome shotgun (WGS) entry which is preliminary data.</text>
</comment>
<feature type="chain" id="PRO_5046316625" description="Sulfur globule protein" evidence="1">
    <location>
        <begin position="22"/>
        <end position="83"/>
    </location>
</feature>
<name>A0ABU7XID5_9HYPH</name>
<accession>A0ABU7XID5</accession>
<dbReference type="Proteomes" id="UP001350748">
    <property type="component" value="Unassembled WGS sequence"/>
</dbReference>
<evidence type="ECO:0000313" key="3">
    <source>
        <dbReference type="Proteomes" id="UP001350748"/>
    </source>
</evidence>
<protein>
    <recommendedName>
        <fullName evidence="4">Sulfur globule protein</fullName>
    </recommendedName>
</protein>
<dbReference type="RefSeq" id="WP_332081812.1">
    <property type="nucleotide sequence ID" value="NZ_JAZHYN010000024.1"/>
</dbReference>
<reference evidence="2 3" key="1">
    <citation type="submission" date="2024-02" db="EMBL/GenBank/DDBJ databases">
        <authorList>
            <person name="Grouzdev D."/>
        </authorList>
    </citation>
    <scope>NUCLEOTIDE SEQUENCE [LARGE SCALE GENOMIC DNA]</scope>
    <source>
        <strain evidence="2 3">9N</strain>
    </source>
</reference>
<proteinExistence type="predicted"/>
<evidence type="ECO:0000256" key="1">
    <source>
        <dbReference type="SAM" id="SignalP"/>
    </source>
</evidence>
<evidence type="ECO:0008006" key="4">
    <source>
        <dbReference type="Google" id="ProtNLM"/>
    </source>
</evidence>
<organism evidence="2 3">
    <name type="scientific">Methylocystis borbori</name>
    <dbReference type="NCBI Taxonomy" id="3118750"/>
    <lineage>
        <taxon>Bacteria</taxon>
        <taxon>Pseudomonadati</taxon>
        <taxon>Pseudomonadota</taxon>
        <taxon>Alphaproteobacteria</taxon>
        <taxon>Hyphomicrobiales</taxon>
        <taxon>Methylocystaceae</taxon>
        <taxon>Methylocystis</taxon>
    </lineage>
</organism>
<sequence length="83" mass="8802">MKKRMLLALALAAGLAAPAYALPVAPVAGDSPIEQVYGGCGPYGHRGPYGGCRWGGQWGGYRFGRPCPPGFHLGPYGRRCWPN</sequence>
<keyword evidence="3" id="KW-1185">Reference proteome</keyword>